<name>A0A379JIB5_9NOCA</name>
<evidence type="ECO:0000313" key="5">
    <source>
        <dbReference type="Proteomes" id="UP000255467"/>
    </source>
</evidence>
<feature type="transmembrane region" description="Helical" evidence="3">
    <location>
        <begin position="58"/>
        <end position="78"/>
    </location>
</feature>
<keyword evidence="3" id="KW-1133">Transmembrane helix</keyword>
<dbReference type="Proteomes" id="UP000255467">
    <property type="component" value="Unassembled WGS sequence"/>
</dbReference>
<sequence length="291" mass="30013">MTMTQGRVQRRENRPARRVKAAEQVKSGAAQRAYAKRRSREGAPALPRTGEPVLAGRIPFVATILALLGCGLALTLLLTTRATEDSYELGAARRVNQQLSDERDALQREVAAADSAPVLASRARELGMIPARDPARLVIGPNGEVIVVGDPTPAAGSPAPPLNTLPPTPGAPPPNLSQAQGERVVPVTTTPAAPPPAANQNPAIQAAPQPNPAAPPNQQPPAAPANDGAPQPPADPVNNDAPQPPAAQQPAPQDPVAPAPQQVQDIPQAPVPVTPNPVQATPAPALQEVPR</sequence>
<evidence type="ECO:0008006" key="6">
    <source>
        <dbReference type="Google" id="ProtNLM"/>
    </source>
</evidence>
<accession>A0A379JIB5</accession>
<protein>
    <recommendedName>
        <fullName evidence="6">Cell division protein FtsL</fullName>
    </recommendedName>
</protein>
<keyword evidence="5" id="KW-1185">Reference proteome</keyword>
<reference evidence="4 5" key="1">
    <citation type="submission" date="2018-06" db="EMBL/GenBank/DDBJ databases">
        <authorList>
            <consortium name="Pathogen Informatics"/>
            <person name="Doyle S."/>
        </authorList>
    </citation>
    <scope>NUCLEOTIDE SEQUENCE [LARGE SCALE GENOMIC DNA]</scope>
    <source>
        <strain evidence="4 5">NCTC1934</strain>
    </source>
</reference>
<keyword evidence="3" id="KW-0472">Membrane</keyword>
<feature type="region of interest" description="Disordered" evidence="2">
    <location>
        <begin position="1"/>
        <end position="49"/>
    </location>
</feature>
<feature type="compositionally biased region" description="Pro residues" evidence="2">
    <location>
        <begin position="209"/>
        <end position="223"/>
    </location>
</feature>
<evidence type="ECO:0000256" key="3">
    <source>
        <dbReference type="SAM" id="Phobius"/>
    </source>
</evidence>
<gene>
    <name evidence="4" type="ORF">NCTC1934_05434</name>
</gene>
<feature type="compositionally biased region" description="Low complexity" evidence="2">
    <location>
        <begin position="259"/>
        <end position="268"/>
    </location>
</feature>
<organism evidence="4 5">
    <name type="scientific">Nocardia otitidiscaviarum</name>
    <dbReference type="NCBI Taxonomy" id="1823"/>
    <lineage>
        <taxon>Bacteria</taxon>
        <taxon>Bacillati</taxon>
        <taxon>Actinomycetota</taxon>
        <taxon>Actinomycetes</taxon>
        <taxon>Mycobacteriales</taxon>
        <taxon>Nocardiaceae</taxon>
        <taxon>Nocardia</taxon>
    </lineage>
</organism>
<feature type="coiled-coil region" evidence="1">
    <location>
        <begin position="89"/>
        <end position="116"/>
    </location>
</feature>
<feature type="compositionally biased region" description="Low complexity" evidence="2">
    <location>
        <begin position="198"/>
        <end position="208"/>
    </location>
</feature>
<keyword evidence="3" id="KW-0812">Transmembrane</keyword>
<dbReference type="STRING" id="1406858.GCA_000710895_03746"/>
<feature type="region of interest" description="Disordered" evidence="2">
    <location>
        <begin position="149"/>
        <end position="291"/>
    </location>
</feature>
<proteinExistence type="predicted"/>
<keyword evidence="1" id="KW-0175">Coiled coil</keyword>
<evidence type="ECO:0000256" key="2">
    <source>
        <dbReference type="SAM" id="MobiDB-lite"/>
    </source>
</evidence>
<dbReference type="EMBL" id="UGRY01000004">
    <property type="protein sequence ID" value="SUD48106.1"/>
    <property type="molecule type" value="Genomic_DNA"/>
</dbReference>
<feature type="compositionally biased region" description="Basic and acidic residues" evidence="2">
    <location>
        <begin position="9"/>
        <end position="23"/>
    </location>
</feature>
<feature type="compositionally biased region" description="Pro residues" evidence="2">
    <location>
        <begin position="158"/>
        <end position="175"/>
    </location>
</feature>
<evidence type="ECO:0000313" key="4">
    <source>
        <dbReference type="EMBL" id="SUD48106.1"/>
    </source>
</evidence>
<dbReference type="AlphaFoldDB" id="A0A379JIB5"/>
<feature type="compositionally biased region" description="Pro residues" evidence="2">
    <location>
        <begin position="242"/>
        <end position="258"/>
    </location>
</feature>
<evidence type="ECO:0000256" key="1">
    <source>
        <dbReference type="SAM" id="Coils"/>
    </source>
</evidence>